<comment type="similarity">
    <text evidence="2">Belongs to the EamA transporter family.</text>
</comment>
<dbReference type="InterPro" id="IPR050638">
    <property type="entry name" value="AA-Vitamin_Transporters"/>
</dbReference>
<dbReference type="OrthoDB" id="9812547at2"/>
<feature type="transmembrane region" description="Helical" evidence="7">
    <location>
        <begin position="21"/>
        <end position="41"/>
    </location>
</feature>
<reference evidence="9 10" key="1">
    <citation type="submission" date="2019-06" db="EMBL/GenBank/DDBJ databases">
        <title>Sequencing the genomes of 1000 actinobacteria strains.</title>
        <authorList>
            <person name="Klenk H.-P."/>
        </authorList>
    </citation>
    <scope>NUCLEOTIDE SEQUENCE [LARGE SCALE GENOMIC DNA]</scope>
    <source>
        <strain evidence="9 10">DSM 24683</strain>
    </source>
</reference>
<evidence type="ECO:0000256" key="3">
    <source>
        <dbReference type="ARBA" id="ARBA00022692"/>
    </source>
</evidence>
<dbReference type="PANTHER" id="PTHR32322:SF2">
    <property type="entry name" value="EAMA DOMAIN-CONTAINING PROTEIN"/>
    <property type="match status" value="1"/>
</dbReference>
<evidence type="ECO:0000313" key="10">
    <source>
        <dbReference type="Proteomes" id="UP000318380"/>
    </source>
</evidence>
<feature type="transmembrane region" description="Helical" evidence="7">
    <location>
        <begin position="86"/>
        <end position="107"/>
    </location>
</feature>
<dbReference type="InterPro" id="IPR000620">
    <property type="entry name" value="EamA_dom"/>
</dbReference>
<feature type="transmembrane region" description="Helical" evidence="7">
    <location>
        <begin position="53"/>
        <end position="74"/>
    </location>
</feature>
<proteinExistence type="inferred from homology"/>
<name>A0A561BN92_9ACTN</name>
<dbReference type="PANTHER" id="PTHR32322">
    <property type="entry name" value="INNER MEMBRANE TRANSPORTER"/>
    <property type="match status" value="1"/>
</dbReference>
<feature type="domain" description="EamA" evidence="8">
    <location>
        <begin position="172"/>
        <end position="306"/>
    </location>
</feature>
<dbReference type="AlphaFoldDB" id="A0A561BN92"/>
<keyword evidence="5 7" id="KW-0472">Membrane</keyword>
<feature type="region of interest" description="Disordered" evidence="6">
    <location>
        <begin position="315"/>
        <end position="337"/>
    </location>
</feature>
<protein>
    <submittedName>
        <fullName evidence="9">Drug/metabolite transporter (DMT)-like permease</fullName>
    </submittedName>
</protein>
<organism evidence="9 10">
    <name type="scientific">Kribbella amoyensis</name>
    <dbReference type="NCBI Taxonomy" id="996641"/>
    <lineage>
        <taxon>Bacteria</taxon>
        <taxon>Bacillati</taxon>
        <taxon>Actinomycetota</taxon>
        <taxon>Actinomycetes</taxon>
        <taxon>Propionibacteriales</taxon>
        <taxon>Kribbellaceae</taxon>
        <taxon>Kribbella</taxon>
    </lineage>
</organism>
<evidence type="ECO:0000259" key="8">
    <source>
        <dbReference type="Pfam" id="PF00892"/>
    </source>
</evidence>
<sequence>MATTSAPAVRPDLAAHQPSAAMIWTALAVVYVVWGSTYLAIRIVVEAQIPPMLGMAARFLIAATLLATFLVVRSGGRRLRVTRSELLGAGTVGLLLLALGNGAVAVAEQTVPSGLAALLVAAVPLWLMLLRVGGGERPRLLTWAGVLIGFGGAALLSVSGGDTSAKPLSVGILVLGTICWAIGSRFSPRLGLPKDPLVATVYEMAIGGAAMVLIGVLRGEPGRLHLGAVDTKGWFALAYLVGFGSLIAYSAYTYLLANAPISLIGTYAYVNPAVAVFLGWLILDEHVTAKILLGGAVVVLGVALVVSAERRPRAAAVPADPAPPDPAVPPAPPAADR</sequence>
<feature type="compositionally biased region" description="Pro residues" evidence="6">
    <location>
        <begin position="320"/>
        <end position="337"/>
    </location>
</feature>
<dbReference type="GO" id="GO:0016020">
    <property type="term" value="C:membrane"/>
    <property type="evidence" value="ECO:0007669"/>
    <property type="project" value="UniProtKB-SubCell"/>
</dbReference>
<evidence type="ECO:0000256" key="7">
    <source>
        <dbReference type="SAM" id="Phobius"/>
    </source>
</evidence>
<feature type="transmembrane region" description="Helical" evidence="7">
    <location>
        <begin position="264"/>
        <end position="283"/>
    </location>
</feature>
<feature type="transmembrane region" description="Helical" evidence="7">
    <location>
        <begin position="289"/>
        <end position="308"/>
    </location>
</feature>
<keyword evidence="4 7" id="KW-1133">Transmembrane helix</keyword>
<dbReference type="InterPro" id="IPR037185">
    <property type="entry name" value="EmrE-like"/>
</dbReference>
<evidence type="ECO:0000256" key="4">
    <source>
        <dbReference type="ARBA" id="ARBA00022989"/>
    </source>
</evidence>
<feature type="transmembrane region" description="Helical" evidence="7">
    <location>
        <begin position="113"/>
        <end position="133"/>
    </location>
</feature>
<keyword evidence="3 7" id="KW-0812">Transmembrane</keyword>
<comment type="subcellular location">
    <subcellularLocation>
        <location evidence="1">Membrane</location>
        <topology evidence="1">Multi-pass membrane protein</topology>
    </subcellularLocation>
</comment>
<feature type="transmembrane region" description="Helical" evidence="7">
    <location>
        <begin position="237"/>
        <end position="257"/>
    </location>
</feature>
<evidence type="ECO:0000256" key="2">
    <source>
        <dbReference type="ARBA" id="ARBA00007362"/>
    </source>
</evidence>
<feature type="transmembrane region" description="Helical" evidence="7">
    <location>
        <begin position="165"/>
        <end position="184"/>
    </location>
</feature>
<dbReference type="EMBL" id="VIVK01000001">
    <property type="protein sequence ID" value="TWD80360.1"/>
    <property type="molecule type" value="Genomic_DNA"/>
</dbReference>
<feature type="transmembrane region" description="Helical" evidence="7">
    <location>
        <begin position="140"/>
        <end position="159"/>
    </location>
</feature>
<evidence type="ECO:0000313" key="9">
    <source>
        <dbReference type="EMBL" id="TWD80360.1"/>
    </source>
</evidence>
<evidence type="ECO:0000256" key="5">
    <source>
        <dbReference type="ARBA" id="ARBA00023136"/>
    </source>
</evidence>
<comment type="caution">
    <text evidence="9">The sequence shown here is derived from an EMBL/GenBank/DDBJ whole genome shotgun (WGS) entry which is preliminary data.</text>
</comment>
<dbReference type="Pfam" id="PF00892">
    <property type="entry name" value="EamA"/>
    <property type="match status" value="2"/>
</dbReference>
<gene>
    <name evidence="9" type="ORF">FB561_1435</name>
</gene>
<accession>A0A561BN92</accession>
<evidence type="ECO:0000256" key="6">
    <source>
        <dbReference type="SAM" id="MobiDB-lite"/>
    </source>
</evidence>
<evidence type="ECO:0000256" key="1">
    <source>
        <dbReference type="ARBA" id="ARBA00004141"/>
    </source>
</evidence>
<feature type="transmembrane region" description="Helical" evidence="7">
    <location>
        <begin position="196"/>
        <end position="217"/>
    </location>
</feature>
<dbReference type="Proteomes" id="UP000318380">
    <property type="component" value="Unassembled WGS sequence"/>
</dbReference>
<dbReference type="SUPFAM" id="SSF103481">
    <property type="entry name" value="Multidrug resistance efflux transporter EmrE"/>
    <property type="match status" value="2"/>
</dbReference>
<feature type="domain" description="EamA" evidence="8">
    <location>
        <begin position="28"/>
        <end position="157"/>
    </location>
</feature>
<dbReference type="RefSeq" id="WP_145804275.1">
    <property type="nucleotide sequence ID" value="NZ_VIVK01000001.1"/>
</dbReference>
<keyword evidence="10" id="KW-1185">Reference proteome</keyword>